<keyword evidence="1" id="KW-0472">Membrane</keyword>
<evidence type="ECO:0000313" key="3">
    <source>
        <dbReference type="Proteomes" id="UP000176609"/>
    </source>
</evidence>
<evidence type="ECO:0000313" key="2">
    <source>
        <dbReference type="EMBL" id="OGG26410.1"/>
    </source>
</evidence>
<dbReference type="EMBL" id="MFJR01000009">
    <property type="protein sequence ID" value="OGG26410.1"/>
    <property type="molecule type" value="Genomic_DNA"/>
</dbReference>
<keyword evidence="1" id="KW-1133">Transmembrane helix</keyword>
<feature type="transmembrane region" description="Helical" evidence="1">
    <location>
        <begin position="131"/>
        <end position="149"/>
    </location>
</feature>
<comment type="caution">
    <text evidence="2">The sequence shown here is derived from an EMBL/GenBank/DDBJ whole genome shotgun (WGS) entry which is preliminary data.</text>
</comment>
<gene>
    <name evidence="2" type="ORF">A2960_06040</name>
</gene>
<reference evidence="2 3" key="1">
    <citation type="journal article" date="2016" name="Nat. Commun.">
        <title>Thousands of microbial genomes shed light on interconnected biogeochemical processes in an aquifer system.</title>
        <authorList>
            <person name="Anantharaman K."/>
            <person name="Brown C.T."/>
            <person name="Hug L.A."/>
            <person name="Sharon I."/>
            <person name="Castelle C.J."/>
            <person name="Probst A.J."/>
            <person name="Thomas B.C."/>
            <person name="Singh A."/>
            <person name="Wilkins M.J."/>
            <person name="Karaoz U."/>
            <person name="Brodie E.L."/>
            <person name="Williams K.H."/>
            <person name="Hubbard S.S."/>
            <person name="Banfield J.F."/>
        </authorList>
    </citation>
    <scope>NUCLEOTIDE SEQUENCE [LARGE SCALE GENOMIC DNA]</scope>
</reference>
<protein>
    <submittedName>
        <fullName evidence="2">Uncharacterized protein</fullName>
    </submittedName>
</protein>
<name>A0A1F6ANX5_9BACT</name>
<sequence>MEKNIFKPENLPQLKIYAPQNNQTILGDKVTLSFIVGKANFNDIHLHLWLDNPVQAASTASEITTHFDQVLTEIREGSHVLSLEVVQADHASFILPIKESVLFKTVFPPGENLSPFSPSTSLNLTNPTIDYRIIILLLAVVLISLGIFLRKIF</sequence>
<evidence type="ECO:0000256" key="1">
    <source>
        <dbReference type="SAM" id="Phobius"/>
    </source>
</evidence>
<accession>A0A1F6ANX5</accession>
<dbReference type="AlphaFoldDB" id="A0A1F6ANX5"/>
<organism evidence="2 3">
    <name type="scientific">Candidatus Gottesmanbacteria bacterium RIFCSPLOWO2_01_FULL_39_12b</name>
    <dbReference type="NCBI Taxonomy" id="1798388"/>
    <lineage>
        <taxon>Bacteria</taxon>
        <taxon>Candidatus Gottesmaniibacteriota</taxon>
    </lineage>
</organism>
<proteinExistence type="predicted"/>
<dbReference type="Proteomes" id="UP000176609">
    <property type="component" value="Unassembled WGS sequence"/>
</dbReference>
<keyword evidence="1" id="KW-0812">Transmembrane</keyword>